<dbReference type="PANTHER" id="PTHR36115:SF6">
    <property type="entry name" value="PROLINE-RICH ANTIGEN HOMOLOG"/>
    <property type="match status" value="1"/>
</dbReference>
<keyword evidence="4 6" id="KW-1133">Transmembrane helix</keyword>
<gene>
    <name evidence="8" type="ORF">FP2506_07886</name>
</gene>
<comment type="caution">
    <text evidence="8">The sequence shown here is derived from an EMBL/GenBank/DDBJ whole genome shotgun (WGS) entry which is preliminary data.</text>
</comment>
<dbReference type="eggNOG" id="COG1714">
    <property type="taxonomic scope" value="Bacteria"/>
</dbReference>
<evidence type="ECO:0000256" key="4">
    <source>
        <dbReference type="ARBA" id="ARBA00022989"/>
    </source>
</evidence>
<comment type="subcellular location">
    <subcellularLocation>
        <location evidence="1">Cell membrane</location>
        <topology evidence="1">Multi-pass membrane protein</topology>
    </subcellularLocation>
</comment>
<keyword evidence="3 6" id="KW-0812">Transmembrane</keyword>
<evidence type="ECO:0000256" key="5">
    <source>
        <dbReference type="ARBA" id="ARBA00023136"/>
    </source>
</evidence>
<dbReference type="EMBL" id="AATP01000001">
    <property type="protein sequence ID" value="EAU42745.1"/>
    <property type="molecule type" value="Genomic_DNA"/>
</dbReference>
<feature type="transmembrane region" description="Helical" evidence="6">
    <location>
        <begin position="62"/>
        <end position="81"/>
    </location>
</feature>
<dbReference type="STRING" id="217511.GCA_001463845_00352"/>
<feature type="transmembrane region" description="Helical" evidence="6">
    <location>
        <begin position="118"/>
        <end position="137"/>
    </location>
</feature>
<evidence type="ECO:0000256" key="1">
    <source>
        <dbReference type="ARBA" id="ARBA00004651"/>
    </source>
</evidence>
<dbReference type="HOGENOM" id="CLU_116272_1_0_5"/>
<keyword evidence="5 6" id="KW-0472">Membrane</keyword>
<dbReference type="RefSeq" id="WP_007066719.1">
    <property type="nucleotide sequence ID" value="NZ_DS022272.1"/>
</dbReference>
<keyword evidence="9" id="KW-1185">Reference proteome</keyword>
<dbReference type="Proteomes" id="UP000004310">
    <property type="component" value="Unassembled WGS sequence"/>
</dbReference>
<dbReference type="Pfam" id="PF06271">
    <property type="entry name" value="RDD"/>
    <property type="match status" value="1"/>
</dbReference>
<feature type="transmembrane region" description="Helical" evidence="6">
    <location>
        <begin position="32"/>
        <end position="55"/>
    </location>
</feature>
<sequence>MDRTAPLYETPEIATALDEPRLYRSALRRRSAAFLVDYALILMLSIPAAIVIFFLGIVTLGLAFGLYAILLPAIAVAYIAFTMGGEAQATPGMRLADLEVRRLDGGRVDPTLAVLHGVLFWTSTAILTPAIVLVGLFTRRKQLLHDLLLGTVVSRRR</sequence>
<evidence type="ECO:0000256" key="2">
    <source>
        <dbReference type="ARBA" id="ARBA00022475"/>
    </source>
</evidence>
<organism evidence="8 9">
    <name type="scientific">Fulvimarina pelagi HTCC2506</name>
    <dbReference type="NCBI Taxonomy" id="314231"/>
    <lineage>
        <taxon>Bacteria</taxon>
        <taxon>Pseudomonadati</taxon>
        <taxon>Pseudomonadota</taxon>
        <taxon>Alphaproteobacteria</taxon>
        <taxon>Hyphomicrobiales</taxon>
        <taxon>Aurantimonadaceae</taxon>
        <taxon>Fulvimarina</taxon>
    </lineage>
</organism>
<evidence type="ECO:0000259" key="7">
    <source>
        <dbReference type="Pfam" id="PF06271"/>
    </source>
</evidence>
<evidence type="ECO:0000313" key="8">
    <source>
        <dbReference type="EMBL" id="EAU42745.1"/>
    </source>
</evidence>
<name>Q0G6G9_9HYPH</name>
<dbReference type="PANTHER" id="PTHR36115">
    <property type="entry name" value="PROLINE-RICH ANTIGEN HOMOLOG-RELATED"/>
    <property type="match status" value="1"/>
</dbReference>
<dbReference type="AlphaFoldDB" id="Q0G6G9"/>
<keyword evidence="2" id="KW-1003">Cell membrane</keyword>
<reference evidence="8 9" key="1">
    <citation type="journal article" date="2010" name="J. Bacteriol.">
        <title>Genome sequence of Fulvimarina pelagi HTCC2506T, a Mn(II)-oxidizing alphaproteobacterium possessing an aerobic anoxygenic photosynthetic gene cluster and Xanthorhodopsin.</title>
        <authorList>
            <person name="Kang I."/>
            <person name="Oh H.M."/>
            <person name="Lim S.I."/>
            <person name="Ferriera S."/>
            <person name="Giovannoni S.J."/>
            <person name="Cho J.C."/>
        </authorList>
    </citation>
    <scope>NUCLEOTIDE SEQUENCE [LARGE SCALE GENOMIC DNA]</scope>
    <source>
        <strain evidence="8 9">HTCC2506</strain>
    </source>
</reference>
<dbReference type="GO" id="GO:0005886">
    <property type="term" value="C:plasma membrane"/>
    <property type="evidence" value="ECO:0007669"/>
    <property type="project" value="UniProtKB-SubCell"/>
</dbReference>
<evidence type="ECO:0000313" key="9">
    <source>
        <dbReference type="Proteomes" id="UP000004310"/>
    </source>
</evidence>
<dbReference type="InterPro" id="IPR051791">
    <property type="entry name" value="Pra-immunoreactive"/>
</dbReference>
<accession>Q0G6G9</accession>
<dbReference type="InterPro" id="IPR010432">
    <property type="entry name" value="RDD"/>
</dbReference>
<evidence type="ECO:0000256" key="6">
    <source>
        <dbReference type="SAM" id="Phobius"/>
    </source>
</evidence>
<evidence type="ECO:0000256" key="3">
    <source>
        <dbReference type="ARBA" id="ARBA00022692"/>
    </source>
</evidence>
<proteinExistence type="predicted"/>
<protein>
    <recommendedName>
        <fullName evidence="7">RDD domain-containing protein</fullName>
    </recommendedName>
</protein>
<feature type="domain" description="RDD" evidence="7">
    <location>
        <begin position="27"/>
        <end position="149"/>
    </location>
</feature>